<organism evidence="1 2">
    <name type="scientific">Rhodococcus globerulus</name>
    <dbReference type="NCBI Taxonomy" id="33008"/>
    <lineage>
        <taxon>Bacteria</taxon>
        <taxon>Bacillati</taxon>
        <taxon>Actinomycetota</taxon>
        <taxon>Actinomycetes</taxon>
        <taxon>Mycobacteriales</taxon>
        <taxon>Nocardiaceae</taxon>
        <taxon>Rhodococcus</taxon>
    </lineage>
</organism>
<dbReference type="RefSeq" id="WP_317546469.1">
    <property type="nucleotide sequence ID" value="NZ_JAWLKB010000085.1"/>
</dbReference>
<name>A0ABU4C5J7_RHOGO</name>
<accession>A0ABU4C5J7</accession>
<gene>
    <name evidence="1" type="ORF">R3Q16_34955</name>
</gene>
<evidence type="ECO:0000313" key="2">
    <source>
        <dbReference type="Proteomes" id="UP001185927"/>
    </source>
</evidence>
<dbReference type="SUPFAM" id="SSF52540">
    <property type="entry name" value="P-loop containing nucleoside triphosphate hydrolases"/>
    <property type="match status" value="1"/>
</dbReference>
<evidence type="ECO:0000313" key="1">
    <source>
        <dbReference type="EMBL" id="MDV6271786.1"/>
    </source>
</evidence>
<dbReference type="EMBL" id="JAWLKB010000085">
    <property type="protein sequence ID" value="MDV6271786.1"/>
    <property type="molecule type" value="Genomic_DNA"/>
</dbReference>
<dbReference type="Proteomes" id="UP001185927">
    <property type="component" value="Unassembled WGS sequence"/>
</dbReference>
<dbReference type="InterPro" id="IPR027417">
    <property type="entry name" value="P-loop_NTPase"/>
</dbReference>
<keyword evidence="2" id="KW-1185">Reference proteome</keyword>
<sequence>MHSELLEAVAAQLETLCIPGQPLDKNGLRSSARARDAVSRSRTRMDIVEMYLSEQTDVAVGRQFLALATAGPPAAGKSSSIERRELAGQGWRLVDADRVKDYLLRDALDQGFYDDLLDQVLADGHRLMPRELATLVHTESTVIVDAITERCLGIGENVVLEGTFSWPGLGRRLLAELAEADYQKLTILDVEAPVDITKARALSRWWRGRETAVRGGDDFGGRFTPAFVIDALYDESSVATICARNARAAFDDPLAADIPTVELLIENWGGDDETWVKENGRVVYPHTFVI</sequence>
<reference evidence="1 2" key="1">
    <citation type="submission" date="2023-10" db="EMBL/GenBank/DDBJ databases">
        <title>Development of a sustainable strategy for remediation of hydrocarbon-contaminated territories based on the waste exchange concept.</title>
        <authorList>
            <person name="Krivoruchko A."/>
        </authorList>
    </citation>
    <scope>NUCLEOTIDE SEQUENCE [LARGE SCALE GENOMIC DNA]</scope>
    <source>
        <strain evidence="1 2">IEGM 1203</strain>
    </source>
</reference>
<proteinExistence type="predicted"/>
<protein>
    <submittedName>
        <fullName evidence="1">Zeta toxin family protein</fullName>
    </submittedName>
</protein>
<dbReference type="Gene3D" id="3.40.50.300">
    <property type="entry name" value="P-loop containing nucleotide triphosphate hydrolases"/>
    <property type="match status" value="1"/>
</dbReference>
<comment type="caution">
    <text evidence="1">The sequence shown here is derived from an EMBL/GenBank/DDBJ whole genome shotgun (WGS) entry which is preliminary data.</text>
</comment>